<dbReference type="OrthoDB" id="6265985at2"/>
<proteinExistence type="predicted"/>
<gene>
    <name evidence="2" type="ORF">D5018_07105</name>
</gene>
<comment type="caution">
    <text evidence="2">The sequence shown here is derived from an EMBL/GenBank/DDBJ whole genome shotgun (WGS) entry which is preliminary data.</text>
</comment>
<organism evidence="2 3">
    <name type="scientific">Parashewanella curva</name>
    <dbReference type="NCBI Taxonomy" id="2338552"/>
    <lineage>
        <taxon>Bacteria</taxon>
        <taxon>Pseudomonadati</taxon>
        <taxon>Pseudomonadota</taxon>
        <taxon>Gammaproteobacteria</taxon>
        <taxon>Alteromonadales</taxon>
        <taxon>Shewanellaceae</taxon>
        <taxon>Parashewanella</taxon>
    </lineage>
</organism>
<name>A0A3L8PY94_9GAMM</name>
<evidence type="ECO:0000313" key="3">
    <source>
        <dbReference type="Proteomes" id="UP000281474"/>
    </source>
</evidence>
<dbReference type="EMBL" id="QZEI01000016">
    <property type="protein sequence ID" value="RLV60417.1"/>
    <property type="molecule type" value="Genomic_DNA"/>
</dbReference>
<evidence type="ECO:0000256" key="1">
    <source>
        <dbReference type="SAM" id="MobiDB-lite"/>
    </source>
</evidence>
<feature type="region of interest" description="Disordered" evidence="1">
    <location>
        <begin position="30"/>
        <end position="49"/>
    </location>
</feature>
<dbReference type="AlphaFoldDB" id="A0A3L8PY94"/>
<sequence length="145" mass="16610">MTKLERKQLKKFDKLLKKVCKKQAKKSLPTLDAESSKKQLKKQLKKQRKKLTREAYRQLKLQFKLPSKKEIKQQAKQTVLQQLNIQTSQNDEQYSFESIPAISLTVPLKAKPCGGCPALKNGLCKCAIKKQNRKLDGNHLRHAAG</sequence>
<keyword evidence="3" id="KW-1185">Reference proteome</keyword>
<dbReference type="Proteomes" id="UP000281474">
    <property type="component" value="Unassembled WGS sequence"/>
</dbReference>
<accession>A0A3L8PY94</accession>
<reference evidence="2 3" key="1">
    <citation type="submission" date="2018-09" db="EMBL/GenBank/DDBJ databases">
        <title>Phylogeny of the Shewanellaceae, and recommendation for two new genera, Pseudoshewanella and Parashewanella.</title>
        <authorList>
            <person name="Wang G."/>
        </authorList>
    </citation>
    <scope>NUCLEOTIDE SEQUENCE [LARGE SCALE GENOMIC DNA]</scope>
    <source>
        <strain evidence="2 3">C51</strain>
    </source>
</reference>
<feature type="compositionally biased region" description="Basic residues" evidence="1">
    <location>
        <begin position="38"/>
        <end position="49"/>
    </location>
</feature>
<evidence type="ECO:0000313" key="2">
    <source>
        <dbReference type="EMBL" id="RLV60417.1"/>
    </source>
</evidence>
<dbReference type="RefSeq" id="WP_121838314.1">
    <property type="nucleotide sequence ID" value="NZ_ML014765.1"/>
</dbReference>
<protein>
    <submittedName>
        <fullName evidence="2">Uncharacterized protein</fullName>
    </submittedName>
</protein>